<dbReference type="Pfam" id="PF13499">
    <property type="entry name" value="EF-hand_7"/>
    <property type="match status" value="2"/>
</dbReference>
<proteinExistence type="inferred from homology"/>
<evidence type="ECO:0000256" key="2">
    <source>
        <dbReference type="ARBA" id="ARBA00005253"/>
    </source>
</evidence>
<organism evidence="7 8">
    <name type="scientific">Polarella glacialis</name>
    <name type="common">Dinoflagellate</name>
    <dbReference type="NCBI Taxonomy" id="89957"/>
    <lineage>
        <taxon>Eukaryota</taxon>
        <taxon>Sar</taxon>
        <taxon>Alveolata</taxon>
        <taxon>Dinophyceae</taxon>
        <taxon>Suessiales</taxon>
        <taxon>Suessiaceae</taxon>
        <taxon>Polarella</taxon>
    </lineage>
</organism>
<evidence type="ECO:0000313" key="7">
    <source>
        <dbReference type="EMBL" id="CAE8631919.1"/>
    </source>
</evidence>
<dbReference type="OrthoDB" id="26525at2759"/>
<feature type="domain" description="EF-hand" evidence="6">
    <location>
        <begin position="26"/>
        <end position="61"/>
    </location>
</feature>
<evidence type="ECO:0000256" key="1">
    <source>
        <dbReference type="ARBA" id="ARBA00004245"/>
    </source>
</evidence>
<dbReference type="GO" id="GO:0016460">
    <property type="term" value="C:myosin II complex"/>
    <property type="evidence" value="ECO:0007669"/>
    <property type="project" value="TreeGrafter"/>
</dbReference>
<feature type="domain" description="EF-hand" evidence="6">
    <location>
        <begin position="63"/>
        <end position="98"/>
    </location>
</feature>
<accession>A0A813H2N5</accession>
<dbReference type="Proteomes" id="UP000654075">
    <property type="component" value="Unassembled WGS sequence"/>
</dbReference>
<dbReference type="PROSITE" id="PS50222">
    <property type="entry name" value="EF_HAND_2"/>
    <property type="match status" value="3"/>
</dbReference>
<keyword evidence="5" id="KW-0206">Cytoskeleton</keyword>
<dbReference type="InterPro" id="IPR018247">
    <property type="entry name" value="EF_Hand_1_Ca_BS"/>
</dbReference>
<dbReference type="CDD" id="cd00051">
    <property type="entry name" value="EFh"/>
    <property type="match status" value="1"/>
</dbReference>
<dbReference type="PANTHER" id="PTHR23048:SF59">
    <property type="entry name" value="EF-HAND SUPERFAMILY PROTEIN"/>
    <property type="match status" value="1"/>
</dbReference>
<evidence type="ECO:0000313" key="8">
    <source>
        <dbReference type="Proteomes" id="UP000654075"/>
    </source>
</evidence>
<dbReference type="PROSITE" id="PS00018">
    <property type="entry name" value="EF_HAND_1"/>
    <property type="match status" value="2"/>
</dbReference>
<dbReference type="OMA" id="GSETITW"/>
<evidence type="ECO:0000256" key="5">
    <source>
        <dbReference type="ARBA" id="ARBA00023212"/>
    </source>
</evidence>
<feature type="domain" description="EF-hand" evidence="6">
    <location>
        <begin position="134"/>
        <end position="169"/>
    </location>
</feature>
<dbReference type="InterPro" id="IPR011992">
    <property type="entry name" value="EF-hand-dom_pair"/>
</dbReference>
<dbReference type="InterPro" id="IPR050230">
    <property type="entry name" value="CALM/Myosin/TropC-like"/>
</dbReference>
<gene>
    <name evidence="7" type="ORF">PGLA1383_LOCUS47919</name>
</gene>
<dbReference type="PANTHER" id="PTHR23048">
    <property type="entry name" value="MYOSIN LIGHT CHAIN 1, 3"/>
    <property type="match status" value="1"/>
</dbReference>
<evidence type="ECO:0000259" key="6">
    <source>
        <dbReference type="PROSITE" id="PS50222"/>
    </source>
</evidence>
<name>A0A813H2N5_POLGL</name>
<dbReference type="Gene3D" id="1.10.238.10">
    <property type="entry name" value="EF-hand"/>
    <property type="match status" value="2"/>
</dbReference>
<dbReference type="GO" id="GO:0005509">
    <property type="term" value="F:calcium ion binding"/>
    <property type="evidence" value="ECO:0007669"/>
    <property type="project" value="InterPro"/>
</dbReference>
<sequence>MADDFNAGIMHRYNATGKKQMTLTEEQMQEIKEVFDIYDTDGSGAVEDKEMKVLMTALGFGNVSREDTVAMMMSVDKNGSGTMGMYEFIEMMQPLILARNQKDEILKSFELFTSGDKISYSELRELADELGETFTDQELQDMIDDADDDGDALVGPEEFLKVMRRTQLWDS</sequence>
<keyword evidence="5" id="KW-0963">Cytoplasm</keyword>
<dbReference type="AlphaFoldDB" id="A0A813H2N5"/>
<keyword evidence="3" id="KW-0677">Repeat</keyword>
<dbReference type="EMBL" id="CAJNNV010030247">
    <property type="protein sequence ID" value="CAE8631919.1"/>
    <property type="molecule type" value="Genomic_DNA"/>
</dbReference>
<protein>
    <recommendedName>
        <fullName evidence="6">EF-hand domain-containing protein</fullName>
    </recommendedName>
</protein>
<comment type="caution">
    <text evidence="7">The sequence shown here is derived from an EMBL/GenBank/DDBJ whole genome shotgun (WGS) entry which is preliminary data.</text>
</comment>
<dbReference type="SUPFAM" id="SSF47473">
    <property type="entry name" value="EF-hand"/>
    <property type="match status" value="1"/>
</dbReference>
<evidence type="ECO:0000256" key="3">
    <source>
        <dbReference type="ARBA" id="ARBA00022737"/>
    </source>
</evidence>
<evidence type="ECO:0000256" key="4">
    <source>
        <dbReference type="ARBA" id="ARBA00022837"/>
    </source>
</evidence>
<reference evidence="7" key="1">
    <citation type="submission" date="2021-02" db="EMBL/GenBank/DDBJ databases">
        <authorList>
            <person name="Dougan E. K."/>
            <person name="Rhodes N."/>
            <person name="Thang M."/>
            <person name="Chan C."/>
        </authorList>
    </citation>
    <scope>NUCLEOTIDE SEQUENCE</scope>
</reference>
<keyword evidence="8" id="KW-1185">Reference proteome</keyword>
<dbReference type="InterPro" id="IPR002048">
    <property type="entry name" value="EF_hand_dom"/>
</dbReference>
<comment type="subcellular location">
    <subcellularLocation>
        <location evidence="1">Cytoplasm</location>
        <location evidence="1">Cytoskeleton</location>
    </subcellularLocation>
</comment>
<comment type="similarity">
    <text evidence="2">Belongs to the centrin family.</text>
</comment>
<keyword evidence="4" id="KW-0106">Calcium</keyword>
<dbReference type="FunFam" id="1.10.238.10:FF:000178">
    <property type="entry name" value="Calmodulin-2 A"/>
    <property type="match status" value="1"/>
</dbReference>
<dbReference type="SMART" id="SM00054">
    <property type="entry name" value="EFh"/>
    <property type="match status" value="3"/>
</dbReference>